<protein>
    <submittedName>
        <fullName evidence="2">Cytochrome c oxidase assembly factor 5</fullName>
    </submittedName>
</protein>
<evidence type="ECO:0000313" key="2">
    <source>
        <dbReference type="WBParaSite" id="ES5_v2.g15512.t1"/>
    </source>
</evidence>
<sequence>MTAPFINLSDYNDSKFLSTRKNYDKFSESIIRGLHSKPLQYLGTNNFKDFNMNQKADKHVSNISNSTLSLHISAYENSVEAENGNELHNLTTKISKEYTKGYDKSQKNAKEIFYGSLPSNFDYFEYPRQQENTVTEPEVMQFKASQKLLNPLSVTKNQKMITKEYEDESVQLLEKTGRACDRLRMELKRCIKESECIQIDRRPAAECIKAHDGTVPHRCFVLLSSFADCKRSMVDMRSRFRGRKGDF</sequence>
<name>A0AC34FDN8_9BILA</name>
<evidence type="ECO:0000313" key="1">
    <source>
        <dbReference type="Proteomes" id="UP000887579"/>
    </source>
</evidence>
<dbReference type="Proteomes" id="UP000887579">
    <property type="component" value="Unplaced"/>
</dbReference>
<organism evidence="1 2">
    <name type="scientific">Panagrolaimus sp. ES5</name>
    <dbReference type="NCBI Taxonomy" id="591445"/>
    <lineage>
        <taxon>Eukaryota</taxon>
        <taxon>Metazoa</taxon>
        <taxon>Ecdysozoa</taxon>
        <taxon>Nematoda</taxon>
        <taxon>Chromadorea</taxon>
        <taxon>Rhabditida</taxon>
        <taxon>Tylenchina</taxon>
        <taxon>Panagrolaimomorpha</taxon>
        <taxon>Panagrolaimoidea</taxon>
        <taxon>Panagrolaimidae</taxon>
        <taxon>Panagrolaimus</taxon>
    </lineage>
</organism>
<accession>A0AC34FDN8</accession>
<reference evidence="2" key="1">
    <citation type="submission" date="2022-11" db="UniProtKB">
        <authorList>
            <consortium name="WormBaseParasite"/>
        </authorList>
    </citation>
    <scope>IDENTIFICATION</scope>
</reference>
<dbReference type="WBParaSite" id="ES5_v2.g15512.t1">
    <property type="protein sequence ID" value="ES5_v2.g15512.t1"/>
    <property type="gene ID" value="ES5_v2.g15512"/>
</dbReference>
<proteinExistence type="predicted"/>